<proteinExistence type="predicted"/>
<evidence type="ECO:0000256" key="1">
    <source>
        <dbReference type="SAM" id="MobiDB-lite"/>
    </source>
</evidence>
<evidence type="ECO:0000313" key="3">
    <source>
        <dbReference type="EMBL" id="KKN82959.1"/>
    </source>
</evidence>
<gene>
    <name evidence="3" type="ORF">LCGC14_0303740</name>
</gene>
<reference evidence="3" key="1">
    <citation type="journal article" date="2015" name="Nature">
        <title>Complex archaea that bridge the gap between prokaryotes and eukaryotes.</title>
        <authorList>
            <person name="Spang A."/>
            <person name="Saw J.H."/>
            <person name="Jorgensen S.L."/>
            <person name="Zaremba-Niedzwiedzka K."/>
            <person name="Martijn J."/>
            <person name="Lind A.E."/>
            <person name="van Eijk R."/>
            <person name="Schleper C."/>
            <person name="Guy L."/>
            <person name="Ettema T.J."/>
        </authorList>
    </citation>
    <scope>NUCLEOTIDE SEQUENCE</scope>
</reference>
<accession>A0A0F9TUF5</accession>
<organism evidence="3">
    <name type="scientific">marine sediment metagenome</name>
    <dbReference type="NCBI Taxonomy" id="412755"/>
    <lineage>
        <taxon>unclassified sequences</taxon>
        <taxon>metagenomes</taxon>
        <taxon>ecological metagenomes</taxon>
    </lineage>
</organism>
<feature type="region of interest" description="Disordered" evidence="1">
    <location>
        <begin position="112"/>
        <end position="133"/>
    </location>
</feature>
<sequence length="211" mass="22995">MRAIERTAVRAGLPLAYTQGFNPHPILSVVCPRPVGVASCDDLLVAALTGPADATAMLQRLNGAAPPGMRFLGAAPLAGKRPPQPRRIDHELSLDPPQARRVARRIDDLQDQPTWPVERPGRPSRRARGKVTAGRTVNVRPLTADVMVEGTSLRWTQLFVEGQTASCRDVLNLLGLDERINSARAIRVGADYRLSDDQRGDFRTAQAPDKT</sequence>
<comment type="caution">
    <text evidence="3">The sequence shown here is derived from an EMBL/GenBank/DDBJ whole genome shotgun (WGS) entry which is preliminary data.</text>
</comment>
<evidence type="ECO:0000259" key="2">
    <source>
        <dbReference type="Pfam" id="PF10105"/>
    </source>
</evidence>
<dbReference type="AlphaFoldDB" id="A0A0F9TUF5"/>
<dbReference type="InterPro" id="IPR018768">
    <property type="entry name" value="DUF2344"/>
</dbReference>
<feature type="domain" description="DUF2344" evidence="2">
    <location>
        <begin position="1"/>
        <end position="165"/>
    </location>
</feature>
<dbReference type="EMBL" id="LAZR01000192">
    <property type="protein sequence ID" value="KKN82959.1"/>
    <property type="molecule type" value="Genomic_DNA"/>
</dbReference>
<name>A0A0F9TUF5_9ZZZZ</name>
<dbReference type="Pfam" id="PF10105">
    <property type="entry name" value="DUF2344"/>
    <property type="match status" value="1"/>
</dbReference>
<protein>
    <recommendedName>
        <fullName evidence="2">DUF2344 domain-containing protein</fullName>
    </recommendedName>
</protein>
<dbReference type="NCBIfam" id="TIGR03936">
    <property type="entry name" value="sam_1_link_chp"/>
    <property type="match status" value="1"/>
</dbReference>